<dbReference type="EMBL" id="NNBW01000004">
    <property type="protein sequence ID" value="OYL32024.1"/>
    <property type="molecule type" value="Genomic_DNA"/>
</dbReference>
<dbReference type="EMBL" id="WNIB01000004">
    <property type="protein sequence ID" value="MTV89253.1"/>
    <property type="molecule type" value="Genomic_DNA"/>
</dbReference>
<evidence type="ECO:0000313" key="14">
    <source>
        <dbReference type="EMBL" id="VMC90172.1"/>
    </source>
</evidence>
<evidence type="ECO:0000313" key="16">
    <source>
        <dbReference type="EMBL" id="VOG79704.1"/>
    </source>
</evidence>
<proteinExistence type="predicted"/>
<evidence type="ECO:0000313" key="31">
    <source>
        <dbReference type="Proteomes" id="UP000437160"/>
    </source>
</evidence>
<dbReference type="Proteomes" id="UP000042967">
    <property type="component" value="Unassembled WGS sequence"/>
</dbReference>
<keyword evidence="1" id="KW-0472">Membrane</keyword>
<evidence type="ECO:0000313" key="26">
    <source>
        <dbReference type="Proteomes" id="UP000311674"/>
    </source>
</evidence>
<evidence type="ECO:0000313" key="19">
    <source>
        <dbReference type="Proteomes" id="UP000040910"/>
    </source>
</evidence>
<evidence type="ECO:0000313" key="13">
    <source>
        <dbReference type="EMBL" id="VKB63180.1"/>
    </source>
</evidence>
<evidence type="ECO:0000313" key="4">
    <source>
        <dbReference type="EMBL" id="CIV03637.1"/>
    </source>
</evidence>
<reference evidence="19 20" key="1">
    <citation type="submission" date="2015-03" db="EMBL/GenBank/DDBJ databases">
        <authorList>
            <consortium name="Pathogen Informatics"/>
            <person name="Murphy D."/>
        </authorList>
    </citation>
    <scope>NUCLEOTIDE SEQUENCE [LARGE SCALE GENOMIC DNA]</scope>
    <source>
        <strain evidence="6 21">SMRU1414</strain>
        <strain evidence="4">SMRU158</strain>
        <strain evidence="5 22">SMRU1873</strain>
        <strain evidence="3">SMRU328</strain>
        <strain evidence="2">SMRU51</strain>
        <strain evidence="19 20">type strain: N</strain>
    </source>
</reference>
<dbReference type="EMBL" id="CKGU01000006">
    <property type="protein sequence ID" value="CIS35191.1"/>
    <property type="molecule type" value="Genomic_DNA"/>
</dbReference>
<dbReference type="EMBL" id="CKLF01000001">
    <property type="protein sequence ID" value="CIV03637.1"/>
    <property type="molecule type" value="Genomic_DNA"/>
</dbReference>
<dbReference type="EMBL" id="CABBMN010000001">
    <property type="protein sequence ID" value="VSC25831.1"/>
    <property type="molecule type" value="Genomic_DNA"/>
</dbReference>
<feature type="transmembrane region" description="Helical" evidence="1">
    <location>
        <begin position="74"/>
        <end position="94"/>
    </location>
</feature>
<dbReference type="Proteomes" id="UP000476212">
    <property type="component" value="Unassembled WGS sequence"/>
</dbReference>
<dbReference type="Proteomes" id="UP000437160">
    <property type="component" value="Unassembled WGS sequence"/>
</dbReference>
<protein>
    <submittedName>
        <fullName evidence="9">DUF624 domain-containing protein</fullName>
    </submittedName>
    <submittedName>
        <fullName evidence="2 3">Integral membrane protein</fullName>
    </submittedName>
</protein>
<evidence type="ECO:0000313" key="20">
    <source>
        <dbReference type="Proteomes" id="UP000042745"/>
    </source>
</evidence>
<dbReference type="AlphaFoldDB" id="A0A062WMD1"/>
<dbReference type="EMBL" id="WNIA01000004">
    <property type="protein sequence ID" value="MTV97777.1"/>
    <property type="molecule type" value="Genomic_DNA"/>
</dbReference>
<evidence type="ECO:0000313" key="30">
    <source>
        <dbReference type="Proteomes" id="UP000358702"/>
    </source>
</evidence>
<dbReference type="EMBL" id="CAANCB010000005">
    <property type="protein sequence ID" value="VKB63180.1"/>
    <property type="molecule type" value="Genomic_DNA"/>
</dbReference>
<evidence type="ECO:0000313" key="15">
    <source>
        <dbReference type="EMBL" id="VNH05318.1"/>
    </source>
</evidence>
<organism evidence="9 33">
    <name type="scientific">Streptococcus pneumoniae</name>
    <dbReference type="NCBI Taxonomy" id="1313"/>
    <lineage>
        <taxon>Bacteria</taxon>
        <taxon>Bacillati</taxon>
        <taxon>Bacillota</taxon>
        <taxon>Bacilli</taxon>
        <taxon>Lactobacillales</taxon>
        <taxon>Streptococcaceae</taxon>
        <taxon>Streptococcus</taxon>
    </lineage>
</organism>
<dbReference type="EMBL" id="CQVU01000001">
    <property type="protein sequence ID" value="CNZ88536.1"/>
    <property type="molecule type" value="Genomic_DNA"/>
</dbReference>
<evidence type="ECO:0000313" key="7">
    <source>
        <dbReference type="EMBL" id="MTV63222.1"/>
    </source>
</evidence>
<evidence type="ECO:0000313" key="24">
    <source>
        <dbReference type="Proteomes" id="UP000310818"/>
    </source>
</evidence>
<dbReference type="Proteomes" id="UP000311674">
    <property type="component" value="Unassembled WGS sequence"/>
</dbReference>
<dbReference type="EMBL" id="WNHN01000010">
    <property type="protein sequence ID" value="MTV76427.1"/>
    <property type="molecule type" value="Genomic_DNA"/>
</dbReference>
<evidence type="ECO:0000313" key="3">
    <source>
        <dbReference type="EMBL" id="CIS35191.1"/>
    </source>
</evidence>
<evidence type="ECO:0000313" key="23">
    <source>
        <dbReference type="Proteomes" id="UP000214939"/>
    </source>
</evidence>
<evidence type="ECO:0000313" key="17">
    <source>
        <dbReference type="EMBL" id="VSC25831.1"/>
    </source>
</evidence>
<dbReference type="Proteomes" id="UP000214939">
    <property type="component" value="Unassembled WGS sequence"/>
</dbReference>
<gene>
    <name evidence="11" type="ORF">A5N45_00590</name>
    <name evidence="12" type="ORF">AZJ70_01305</name>
    <name evidence="2" type="ORF">ERS019209_00159</name>
    <name evidence="4" type="ORF">ERS019316_00162</name>
    <name evidence="3" type="ORF">ERS019486_00629</name>
    <name evidence="6" type="ORF">ERS020924_00218</name>
    <name evidence="5" type="ORF">ERS021383_00099</name>
    <name evidence="8" type="ORF">GM535_03730</name>
    <name evidence="10" type="ORF">GM536_01355</name>
    <name evidence="7" type="ORF">GM539_07420</name>
    <name evidence="9" type="ORF">GM544_01745</name>
    <name evidence="18" type="ORF">SAMEA104154639_01437</name>
    <name evidence="14" type="ORF">SAMEA2627268_00832</name>
    <name evidence="16" type="ORF">SAMEA2696453_00941</name>
    <name evidence="15" type="ORF">SAMEA3353485_01813</name>
    <name evidence="13" type="ORF">SAMEA3353631_01212</name>
    <name evidence="17" type="ORF">SAMEA3390019_00254</name>
</gene>
<feature type="transmembrane region" description="Helical" evidence="1">
    <location>
        <begin position="12"/>
        <end position="36"/>
    </location>
</feature>
<feature type="transmembrane region" description="Helical" evidence="1">
    <location>
        <begin position="101"/>
        <end position="121"/>
    </location>
</feature>
<dbReference type="Proteomes" id="UP000312530">
    <property type="component" value="Unassembled WGS sequence"/>
</dbReference>
<dbReference type="EMBL" id="CABBZR010000009">
    <property type="protein sequence ID" value="VSJ53205.1"/>
    <property type="molecule type" value="Genomic_DNA"/>
</dbReference>
<evidence type="ECO:0000313" key="18">
    <source>
        <dbReference type="EMBL" id="VSJ53205.1"/>
    </source>
</evidence>
<dbReference type="Proteomes" id="UP000311381">
    <property type="component" value="Unassembled WGS sequence"/>
</dbReference>
<evidence type="ECO:0000313" key="32">
    <source>
        <dbReference type="Proteomes" id="UP000474228"/>
    </source>
</evidence>
<dbReference type="EMBL" id="WNHJ01000026">
    <property type="protein sequence ID" value="MTV63222.1"/>
    <property type="molecule type" value="Genomic_DNA"/>
</dbReference>
<dbReference type="EMBL" id="VMWH01000009">
    <property type="protein sequence ID" value="TVW86571.1"/>
    <property type="molecule type" value="Genomic_DNA"/>
</dbReference>
<dbReference type="GeneID" id="45652345"/>
<dbReference type="Proteomes" id="UP000043005">
    <property type="component" value="Unassembled WGS sequence"/>
</dbReference>
<dbReference type="OrthoDB" id="1650985at2"/>
<dbReference type="InterPro" id="IPR006938">
    <property type="entry name" value="DUF624"/>
</dbReference>
<dbReference type="Proteomes" id="UP000310818">
    <property type="component" value="Unassembled WGS sequence"/>
</dbReference>
<feature type="transmembrane region" description="Helical" evidence="1">
    <location>
        <begin position="141"/>
        <end position="158"/>
    </location>
</feature>
<accession>A0A062WMD1</accession>
<dbReference type="EMBL" id="CKTV01000001">
    <property type="protein sequence ID" value="CJA27140.1"/>
    <property type="molecule type" value="Genomic_DNA"/>
</dbReference>
<evidence type="ECO:0000256" key="1">
    <source>
        <dbReference type="SAM" id="Phobius"/>
    </source>
</evidence>
<dbReference type="EMBL" id="CAAQRO010000004">
    <property type="protein sequence ID" value="VMC90172.1"/>
    <property type="molecule type" value="Genomic_DNA"/>
</dbReference>
<evidence type="ECO:0000313" key="11">
    <source>
        <dbReference type="EMBL" id="OYL32024.1"/>
    </source>
</evidence>
<evidence type="ECO:0000313" key="25">
    <source>
        <dbReference type="Proteomes" id="UP000311381"/>
    </source>
</evidence>
<evidence type="ECO:0000313" key="6">
    <source>
        <dbReference type="EMBL" id="CNZ88536.1"/>
    </source>
</evidence>
<evidence type="ECO:0000313" key="21">
    <source>
        <dbReference type="Proteomes" id="UP000042967"/>
    </source>
</evidence>
<keyword evidence="1" id="KW-0812">Transmembrane</keyword>
<dbReference type="Proteomes" id="UP000048507">
    <property type="component" value="Unassembled WGS sequence"/>
</dbReference>
<evidence type="ECO:0000313" key="27">
    <source>
        <dbReference type="Proteomes" id="UP000312530"/>
    </source>
</evidence>
<evidence type="ECO:0000313" key="2">
    <source>
        <dbReference type="EMBL" id="CEX61704.1"/>
    </source>
</evidence>
<reference evidence="24 25" key="3">
    <citation type="submission" date="2019-04" db="EMBL/GenBank/DDBJ databases">
        <authorList>
            <consortium name="Pathogen Informatics"/>
        </authorList>
    </citation>
    <scope>NUCLEOTIDE SEQUENCE [LARGE SCALE GENOMIC DNA]</scope>
    <source>
        <strain evidence="17 26">GPSC148</strain>
        <strain evidence="13 30">GPSC21</strain>
        <strain evidence="15 24">GPSC211</strain>
        <strain evidence="18 28">GPSC38</strain>
        <strain evidence="25 27">GPSC47</strain>
    </source>
</reference>
<dbReference type="Proteomes" id="UP000320896">
    <property type="component" value="Unassembled WGS sequence"/>
</dbReference>
<keyword evidence="1" id="KW-1133">Transmembrane helix</keyword>
<evidence type="ECO:0000313" key="22">
    <source>
        <dbReference type="Proteomes" id="UP000043005"/>
    </source>
</evidence>
<evidence type="ECO:0000313" key="9">
    <source>
        <dbReference type="EMBL" id="MTV89253.1"/>
    </source>
</evidence>
<dbReference type="Proteomes" id="UP000314170">
    <property type="component" value="Unassembled WGS sequence"/>
</dbReference>
<evidence type="ECO:0000313" key="29">
    <source>
        <dbReference type="Proteomes" id="UP000320896"/>
    </source>
</evidence>
<feature type="transmembrane region" description="Helical" evidence="1">
    <location>
        <begin position="165"/>
        <end position="185"/>
    </location>
</feature>
<dbReference type="EMBL" id="CAAULE010000005">
    <property type="protein sequence ID" value="VOG79704.1"/>
    <property type="molecule type" value="Genomic_DNA"/>
</dbReference>
<reference evidence="11 23" key="2">
    <citation type="submission" date="2017-07" db="EMBL/GenBank/DDBJ databases">
        <title>Invasive disease caused simultaneously by more than one serotype of Streptococcus pneumoniae, South Africa.</title>
        <authorList>
            <person name="Ndlangisa K."/>
            <person name="Du Plessis M."/>
            <person name="Von Gottberg A."/>
        </authorList>
    </citation>
    <scope>NUCLEOTIDE SEQUENCE [LARGE SCALE GENOMIC DNA]</scope>
    <source>
        <strain evidence="11 23">8227-15B</strain>
    </source>
</reference>
<name>A0A062WMD1_STREE</name>
<dbReference type="OMA" id="EFFIRIW"/>
<dbReference type="Proteomes" id="UP000042745">
    <property type="component" value="Unassembled WGS sequence"/>
</dbReference>
<reference evidence="31 32" key="5">
    <citation type="submission" date="2019-11" db="EMBL/GenBank/DDBJ databases">
        <title>Growth characteristics of pneumococcus vary with the chemical composition of the capsule and with environmental conditions.</title>
        <authorList>
            <person name="Tothpal A."/>
            <person name="Desobry K."/>
            <person name="Joshi S."/>
            <person name="Wyllie A.L."/>
            <person name="Weinberger D.M."/>
        </authorList>
    </citation>
    <scope>NUCLEOTIDE SEQUENCE [LARGE SCALE GENOMIC DNA]</scope>
    <source>
        <strain evidence="8">Pnumococcus10A</strain>
        <strain evidence="9">Pnumococcus15C</strain>
        <strain evidence="33">pnumococcus15C</strain>
        <strain evidence="10">Pnumococcus19F</strain>
        <strain evidence="31">pnumococcus19F</strain>
        <strain evidence="7">Pnumococcus22F</strain>
        <strain evidence="32">pnumococcus22F</strain>
    </source>
</reference>
<dbReference type="Proteomes" id="UP000474228">
    <property type="component" value="Unassembled WGS sequence"/>
</dbReference>
<dbReference type="Pfam" id="PF04854">
    <property type="entry name" value="DUF624"/>
    <property type="match status" value="1"/>
</dbReference>
<dbReference type="Proteomes" id="UP000040910">
    <property type="component" value="Unassembled WGS sequence"/>
</dbReference>
<sequence>MGRFLDFVFNRFFLGMIATAFFWLLTLAGGIILGLAPASATLMSLYAEHGYSFREYSLKEAWSLYKQNFVSSNLIFYSFLGVGLVLTYGLYLLVQLPHQTIVHLIATLLNVLVVALIFLAYTVSLKLQVYFALSYRNSLKLSLIGIFMSLAAVAKVLLGTVLLVAIGYYMPALLFFVGIGMWHFFISDMLEPVYEIIHEKLATK</sequence>
<evidence type="ECO:0000313" key="33">
    <source>
        <dbReference type="Proteomes" id="UP000476212"/>
    </source>
</evidence>
<evidence type="ECO:0000313" key="8">
    <source>
        <dbReference type="EMBL" id="MTV76427.1"/>
    </source>
</evidence>
<evidence type="ECO:0000313" key="5">
    <source>
        <dbReference type="EMBL" id="CJA27140.1"/>
    </source>
</evidence>
<evidence type="ECO:0000313" key="12">
    <source>
        <dbReference type="EMBL" id="TVW86571.1"/>
    </source>
</evidence>
<dbReference type="Proteomes" id="UP000358702">
    <property type="component" value="Unassembled WGS sequence"/>
</dbReference>
<dbReference type="EMBL" id="CFFA01000001">
    <property type="protein sequence ID" value="CEX61704.1"/>
    <property type="molecule type" value="Genomic_DNA"/>
</dbReference>
<dbReference type="RefSeq" id="WP_000532354.1">
    <property type="nucleotide sequence ID" value="NZ_AP017971.1"/>
</dbReference>
<evidence type="ECO:0000313" key="10">
    <source>
        <dbReference type="EMBL" id="MTV97777.1"/>
    </source>
</evidence>
<dbReference type="EMBL" id="CAASRX010000024">
    <property type="protein sequence ID" value="VNH05318.1"/>
    <property type="molecule type" value="Genomic_DNA"/>
</dbReference>
<evidence type="ECO:0000313" key="28">
    <source>
        <dbReference type="Proteomes" id="UP000314170"/>
    </source>
</evidence>
<dbReference type="Proteomes" id="UP000729182">
    <property type="component" value="Unassembled WGS sequence"/>
</dbReference>
<reference evidence="12 29" key="4">
    <citation type="submission" date="2019-07" db="EMBL/GenBank/DDBJ databases">
        <authorList>
            <person name="Mohale T."/>
        </authorList>
    </citation>
    <scope>NUCLEOTIDE SEQUENCE [LARGE SCALE GENOMIC DNA]</scope>
    <source>
        <strain evidence="12 29">NTPn 126</strain>
    </source>
</reference>